<dbReference type="SUPFAM" id="SSF63867">
    <property type="entry name" value="MoeA C-terminal domain-like"/>
    <property type="match status" value="1"/>
</dbReference>
<dbReference type="Pfam" id="PF03454">
    <property type="entry name" value="MoeA_C"/>
    <property type="match status" value="1"/>
</dbReference>
<evidence type="ECO:0000256" key="3">
    <source>
        <dbReference type="ARBA" id="ARBA00005046"/>
    </source>
</evidence>
<dbReference type="InterPro" id="IPR038987">
    <property type="entry name" value="MoeA-like"/>
</dbReference>
<dbReference type="RefSeq" id="WP_154474060.1">
    <property type="nucleotide sequence ID" value="NZ_VUMD01000036.1"/>
</dbReference>
<evidence type="ECO:0000256" key="13">
    <source>
        <dbReference type="RuleBase" id="RU365090"/>
    </source>
</evidence>
<evidence type="ECO:0000256" key="8">
    <source>
        <dbReference type="ARBA" id="ARBA00022679"/>
    </source>
</evidence>
<dbReference type="NCBIfam" id="NF045515">
    <property type="entry name" value="Glp_gephyrin"/>
    <property type="match status" value="1"/>
</dbReference>
<dbReference type="InterPro" id="IPR036688">
    <property type="entry name" value="MoeA_C_domain_IV_sf"/>
</dbReference>
<dbReference type="Gene3D" id="3.40.980.10">
    <property type="entry name" value="MoaB/Mog-like domain"/>
    <property type="match status" value="1"/>
</dbReference>
<dbReference type="PANTHER" id="PTHR10192:SF5">
    <property type="entry name" value="GEPHYRIN"/>
    <property type="match status" value="1"/>
</dbReference>
<comment type="function">
    <text evidence="2 13">Catalyzes the insertion of molybdate into adenylated molybdopterin with the concomitant release of AMP.</text>
</comment>
<keyword evidence="10 13" id="KW-0460">Magnesium</keyword>
<dbReference type="UniPathway" id="UPA00344"/>
<evidence type="ECO:0000256" key="10">
    <source>
        <dbReference type="ARBA" id="ARBA00022842"/>
    </source>
</evidence>
<accession>A0A7X2NPN5</accession>
<dbReference type="FunFam" id="3.40.980.10:FF:000004">
    <property type="entry name" value="Molybdopterin molybdenumtransferase"/>
    <property type="match status" value="1"/>
</dbReference>
<dbReference type="SUPFAM" id="SSF53218">
    <property type="entry name" value="Molybdenum cofactor biosynthesis proteins"/>
    <property type="match status" value="1"/>
</dbReference>
<comment type="cofactor">
    <cofactor evidence="1 13">
        <name>Mg(2+)</name>
        <dbReference type="ChEBI" id="CHEBI:18420"/>
    </cofactor>
</comment>
<protein>
    <recommendedName>
        <fullName evidence="6 13">Molybdopterin molybdenumtransferase</fullName>
        <ecNumber evidence="5 13">2.10.1.1</ecNumber>
    </recommendedName>
</protein>
<dbReference type="SUPFAM" id="SSF63882">
    <property type="entry name" value="MoeA N-terminal region -like"/>
    <property type="match status" value="1"/>
</dbReference>
<dbReference type="GO" id="GO:0005829">
    <property type="term" value="C:cytosol"/>
    <property type="evidence" value="ECO:0007669"/>
    <property type="project" value="TreeGrafter"/>
</dbReference>
<evidence type="ECO:0000256" key="6">
    <source>
        <dbReference type="ARBA" id="ARBA00021108"/>
    </source>
</evidence>
<evidence type="ECO:0000256" key="7">
    <source>
        <dbReference type="ARBA" id="ARBA00022505"/>
    </source>
</evidence>
<reference evidence="15 16" key="1">
    <citation type="submission" date="2019-08" db="EMBL/GenBank/DDBJ databases">
        <title>In-depth cultivation of the pig gut microbiome towards novel bacterial diversity and tailored functional studies.</title>
        <authorList>
            <person name="Wylensek D."/>
            <person name="Hitch T.C.A."/>
            <person name="Clavel T."/>
        </authorList>
    </citation>
    <scope>NUCLEOTIDE SEQUENCE [LARGE SCALE GENOMIC DNA]</scope>
    <source>
        <strain evidence="15 16">WCA-389-WT-23D1</strain>
    </source>
</reference>
<comment type="caution">
    <text evidence="15">The sequence shown here is derived from an EMBL/GenBank/DDBJ whole genome shotgun (WGS) entry which is preliminary data.</text>
</comment>
<dbReference type="GO" id="GO:0061599">
    <property type="term" value="F:molybdopterin molybdotransferase activity"/>
    <property type="evidence" value="ECO:0007669"/>
    <property type="project" value="UniProtKB-UniRule"/>
</dbReference>
<dbReference type="Pfam" id="PF03453">
    <property type="entry name" value="MoeA_N"/>
    <property type="match status" value="1"/>
</dbReference>
<dbReference type="InterPro" id="IPR036425">
    <property type="entry name" value="MoaB/Mog-like_dom_sf"/>
</dbReference>
<dbReference type="GO" id="GO:0046872">
    <property type="term" value="F:metal ion binding"/>
    <property type="evidence" value="ECO:0007669"/>
    <property type="project" value="UniProtKB-UniRule"/>
</dbReference>
<dbReference type="AlphaFoldDB" id="A0A7X2NPN5"/>
<comment type="catalytic activity">
    <reaction evidence="12">
        <text>adenylyl-molybdopterin + molybdate = Mo-molybdopterin + AMP + H(+)</text>
        <dbReference type="Rhea" id="RHEA:35047"/>
        <dbReference type="ChEBI" id="CHEBI:15378"/>
        <dbReference type="ChEBI" id="CHEBI:36264"/>
        <dbReference type="ChEBI" id="CHEBI:62727"/>
        <dbReference type="ChEBI" id="CHEBI:71302"/>
        <dbReference type="ChEBI" id="CHEBI:456215"/>
        <dbReference type="EC" id="2.10.1.1"/>
    </reaction>
</comment>
<proteinExistence type="inferred from homology"/>
<evidence type="ECO:0000313" key="16">
    <source>
        <dbReference type="Proteomes" id="UP000429958"/>
    </source>
</evidence>
<dbReference type="PANTHER" id="PTHR10192">
    <property type="entry name" value="MOLYBDOPTERIN BIOSYNTHESIS PROTEIN"/>
    <property type="match status" value="1"/>
</dbReference>
<evidence type="ECO:0000256" key="9">
    <source>
        <dbReference type="ARBA" id="ARBA00022723"/>
    </source>
</evidence>
<evidence type="ECO:0000256" key="2">
    <source>
        <dbReference type="ARBA" id="ARBA00002901"/>
    </source>
</evidence>
<keyword evidence="11 13" id="KW-0501">Molybdenum cofactor biosynthesis</keyword>
<dbReference type="Gene3D" id="3.90.105.10">
    <property type="entry name" value="Molybdopterin biosynthesis moea protein, domain 2"/>
    <property type="match status" value="1"/>
</dbReference>
<dbReference type="Gene3D" id="2.40.340.10">
    <property type="entry name" value="MoeA, C-terminal, domain IV"/>
    <property type="match status" value="1"/>
</dbReference>
<dbReference type="InterPro" id="IPR036135">
    <property type="entry name" value="MoeA_linker/N_sf"/>
</dbReference>
<dbReference type="EC" id="2.10.1.1" evidence="5 13"/>
<dbReference type="Proteomes" id="UP000429958">
    <property type="component" value="Unassembled WGS sequence"/>
</dbReference>
<dbReference type="InterPro" id="IPR005111">
    <property type="entry name" value="MoeA_C_domain_IV"/>
</dbReference>
<evidence type="ECO:0000313" key="15">
    <source>
        <dbReference type="EMBL" id="MSS38684.1"/>
    </source>
</evidence>
<keyword evidence="16" id="KW-1185">Reference proteome</keyword>
<dbReference type="InterPro" id="IPR001453">
    <property type="entry name" value="MoaB/Mog_dom"/>
</dbReference>
<dbReference type="Gene3D" id="2.170.190.11">
    <property type="entry name" value="Molybdopterin biosynthesis moea protein, domain 3"/>
    <property type="match status" value="1"/>
</dbReference>
<sequence length="403" mass="43493">MKKKETVSVKVAQERLRQIEIKPGTEIIGVSEALGRICAQDVYAVINQPPFPRSPLDGYAVRSQDTQGASIKTPVKLKVIEHICAGMYPSKKVESGEAVKIMTGAPIPEGADGIIKQELTDEGNENVELYESVRAYGNYCFQGEDVKQGMLLFEKGVQLRYMHVGIMASQGMENIEVYAVPKIGIMATGDELISAGQPLIPGKIYDSNGPLLEARVSELGCSALRLKSLRDDARGLAEAVKSAIGHCNALITSGGVSVGVRDCMPDVAKLLNAEVLFHGINAKPGSPMMVMVIEGKLVFCLSGNPFAAAATFEVLVRPVLERMRGREEWKPQRVWGKLNTAFQKPSAVRRYVRGRIEDGIVWLPEGRHSSGMLASMAGCNCLVDIPGDSGKLDAGASVEVILL</sequence>
<keyword evidence="9 13" id="KW-0479">Metal-binding</keyword>
<dbReference type="SMART" id="SM00852">
    <property type="entry name" value="MoCF_biosynth"/>
    <property type="match status" value="1"/>
</dbReference>
<keyword evidence="8 13" id="KW-0808">Transferase</keyword>
<evidence type="ECO:0000256" key="1">
    <source>
        <dbReference type="ARBA" id="ARBA00001946"/>
    </source>
</evidence>
<dbReference type="GO" id="GO:0006777">
    <property type="term" value="P:Mo-molybdopterin cofactor biosynthetic process"/>
    <property type="evidence" value="ECO:0007669"/>
    <property type="project" value="UniProtKB-UniRule"/>
</dbReference>
<gene>
    <name evidence="15" type="ORF">FYJ39_19815</name>
</gene>
<evidence type="ECO:0000259" key="14">
    <source>
        <dbReference type="SMART" id="SM00852"/>
    </source>
</evidence>
<keyword evidence="7 13" id="KW-0500">Molybdenum</keyword>
<organism evidence="15 16">
    <name type="scientific">Clostridium porci</name>
    <dbReference type="NCBI Taxonomy" id="2605778"/>
    <lineage>
        <taxon>Bacteria</taxon>
        <taxon>Bacillati</taxon>
        <taxon>Bacillota</taxon>
        <taxon>Clostridia</taxon>
        <taxon>Eubacteriales</taxon>
        <taxon>Clostridiaceae</taxon>
        <taxon>Clostridium</taxon>
    </lineage>
</organism>
<evidence type="ECO:0000256" key="11">
    <source>
        <dbReference type="ARBA" id="ARBA00023150"/>
    </source>
</evidence>
<evidence type="ECO:0000256" key="12">
    <source>
        <dbReference type="ARBA" id="ARBA00047317"/>
    </source>
</evidence>
<evidence type="ECO:0000256" key="5">
    <source>
        <dbReference type="ARBA" id="ARBA00013269"/>
    </source>
</evidence>
<evidence type="ECO:0000256" key="4">
    <source>
        <dbReference type="ARBA" id="ARBA00010763"/>
    </source>
</evidence>
<dbReference type="InterPro" id="IPR005110">
    <property type="entry name" value="MoeA_linker/N"/>
</dbReference>
<feature type="domain" description="MoaB/Mog" evidence="14">
    <location>
        <begin position="184"/>
        <end position="322"/>
    </location>
</feature>
<dbReference type="CDD" id="cd00887">
    <property type="entry name" value="MoeA"/>
    <property type="match status" value="1"/>
</dbReference>
<dbReference type="NCBIfam" id="TIGR00177">
    <property type="entry name" value="molyb_syn"/>
    <property type="match status" value="1"/>
</dbReference>
<dbReference type="Pfam" id="PF00994">
    <property type="entry name" value="MoCF_biosynth"/>
    <property type="match status" value="1"/>
</dbReference>
<dbReference type="FunFam" id="2.170.190.11:FF:000001">
    <property type="entry name" value="Molybdopterin molybdenumtransferase"/>
    <property type="match status" value="1"/>
</dbReference>
<name>A0A7X2NPN5_9CLOT</name>
<comment type="similarity">
    <text evidence="4 13">Belongs to the MoeA family.</text>
</comment>
<dbReference type="EMBL" id="VUMD01000036">
    <property type="protein sequence ID" value="MSS38684.1"/>
    <property type="molecule type" value="Genomic_DNA"/>
</dbReference>
<comment type="pathway">
    <text evidence="3 13">Cofactor biosynthesis; molybdopterin biosynthesis.</text>
</comment>